<dbReference type="Proteomes" id="UP000007801">
    <property type="component" value="Unassembled WGS sequence"/>
</dbReference>
<feature type="compositionally biased region" description="Acidic residues" evidence="1">
    <location>
        <begin position="142"/>
        <end position="155"/>
    </location>
</feature>
<dbReference type="OrthoDB" id="7872728at2759"/>
<evidence type="ECO:0008006" key="5">
    <source>
        <dbReference type="Google" id="ProtNLM"/>
    </source>
</evidence>
<proteinExistence type="predicted"/>
<dbReference type="EMBL" id="CH902620">
    <property type="protein sequence ID" value="EDV31252.1"/>
    <property type="molecule type" value="Genomic_DNA"/>
</dbReference>
<accession>B3MPF6</accession>
<dbReference type="HOGENOM" id="CLU_909921_0_0_1"/>
<dbReference type="eggNOG" id="ENOG502T8KU">
    <property type="taxonomic scope" value="Eukaryota"/>
</dbReference>
<organism evidence="3 4">
    <name type="scientific">Drosophila ananassae</name>
    <name type="common">Fruit fly</name>
    <dbReference type="NCBI Taxonomy" id="7217"/>
    <lineage>
        <taxon>Eukaryota</taxon>
        <taxon>Metazoa</taxon>
        <taxon>Ecdysozoa</taxon>
        <taxon>Arthropoda</taxon>
        <taxon>Hexapoda</taxon>
        <taxon>Insecta</taxon>
        <taxon>Pterygota</taxon>
        <taxon>Neoptera</taxon>
        <taxon>Endopterygota</taxon>
        <taxon>Diptera</taxon>
        <taxon>Brachycera</taxon>
        <taxon>Muscomorpha</taxon>
        <taxon>Ephydroidea</taxon>
        <taxon>Drosophilidae</taxon>
        <taxon>Drosophila</taxon>
        <taxon>Sophophora</taxon>
    </lineage>
</organism>
<sequence length="252" mass="25990">MRSFLLLSLLVFVGCGPGASALRCYSCEDCDENAQLSEMEVCDAQGGNGNGPDATVSSNPVKNPSAPAPAPAAPEAPAPAQNPSVPAATSDEDEEEDYDSDESSTIGIMPAGGNGNGGATGTGAAAAAGGAGGGDGGQSQYSEEEEEEDEDEEEEDKRRRRRQAELDMPIPVCYTVRLQLNETVITKRGCTSARMGNDSSACEGLFDNWTVGGCQICQNDGCNRPISGSSRIIGHGTIVLLAVMSLVGHTLI</sequence>
<feature type="compositionally biased region" description="Gly residues" evidence="1">
    <location>
        <begin position="110"/>
        <end position="121"/>
    </location>
</feature>
<feature type="compositionally biased region" description="Acidic residues" evidence="1">
    <location>
        <begin position="90"/>
        <end position="102"/>
    </location>
</feature>
<evidence type="ECO:0000256" key="1">
    <source>
        <dbReference type="SAM" id="MobiDB-lite"/>
    </source>
</evidence>
<name>B3MPF6_DROAN</name>
<evidence type="ECO:0000313" key="3">
    <source>
        <dbReference type="EMBL" id="EDV31252.1"/>
    </source>
</evidence>
<reference evidence="3 4" key="1">
    <citation type="journal article" date="2007" name="Nature">
        <title>Evolution of genes and genomes on the Drosophila phylogeny.</title>
        <authorList>
            <consortium name="Drosophila 12 Genomes Consortium"/>
            <person name="Clark A.G."/>
            <person name="Eisen M.B."/>
            <person name="Smith D.R."/>
            <person name="Bergman C.M."/>
            <person name="Oliver B."/>
            <person name="Markow T.A."/>
            <person name="Kaufman T.C."/>
            <person name="Kellis M."/>
            <person name="Gelbart W."/>
            <person name="Iyer V.N."/>
            <person name="Pollard D.A."/>
            <person name="Sackton T.B."/>
            <person name="Larracuente A.M."/>
            <person name="Singh N.D."/>
            <person name="Abad J.P."/>
            <person name="Abt D.N."/>
            <person name="Adryan B."/>
            <person name="Aguade M."/>
            <person name="Akashi H."/>
            <person name="Anderson W.W."/>
            <person name="Aquadro C.F."/>
            <person name="Ardell D.H."/>
            <person name="Arguello R."/>
            <person name="Artieri C.G."/>
            <person name="Barbash D.A."/>
            <person name="Barker D."/>
            <person name="Barsanti P."/>
            <person name="Batterham P."/>
            <person name="Batzoglou S."/>
            <person name="Begun D."/>
            <person name="Bhutkar A."/>
            <person name="Blanco E."/>
            <person name="Bosak S.A."/>
            <person name="Bradley R.K."/>
            <person name="Brand A.D."/>
            <person name="Brent M.R."/>
            <person name="Brooks A.N."/>
            <person name="Brown R.H."/>
            <person name="Butlin R.K."/>
            <person name="Caggese C."/>
            <person name="Calvi B.R."/>
            <person name="Bernardo de Carvalho A."/>
            <person name="Caspi A."/>
            <person name="Castrezana S."/>
            <person name="Celniker S.E."/>
            <person name="Chang J.L."/>
            <person name="Chapple C."/>
            <person name="Chatterji S."/>
            <person name="Chinwalla A."/>
            <person name="Civetta A."/>
            <person name="Clifton S.W."/>
            <person name="Comeron J.M."/>
            <person name="Costello J.C."/>
            <person name="Coyne J.A."/>
            <person name="Daub J."/>
            <person name="David R.G."/>
            <person name="Delcher A.L."/>
            <person name="Delehaunty K."/>
            <person name="Do C.B."/>
            <person name="Ebling H."/>
            <person name="Edwards K."/>
            <person name="Eickbush T."/>
            <person name="Evans J.D."/>
            <person name="Filipski A."/>
            <person name="Findeiss S."/>
            <person name="Freyhult E."/>
            <person name="Fulton L."/>
            <person name="Fulton R."/>
            <person name="Garcia A.C."/>
            <person name="Gardiner A."/>
            <person name="Garfield D.A."/>
            <person name="Garvin B.E."/>
            <person name="Gibson G."/>
            <person name="Gilbert D."/>
            <person name="Gnerre S."/>
            <person name="Godfrey J."/>
            <person name="Good R."/>
            <person name="Gotea V."/>
            <person name="Gravely B."/>
            <person name="Greenberg A.J."/>
            <person name="Griffiths-Jones S."/>
            <person name="Gross S."/>
            <person name="Guigo R."/>
            <person name="Gustafson E.A."/>
            <person name="Haerty W."/>
            <person name="Hahn M.W."/>
            <person name="Halligan D.L."/>
            <person name="Halpern A.L."/>
            <person name="Halter G.M."/>
            <person name="Han M.V."/>
            <person name="Heger A."/>
            <person name="Hillier L."/>
            <person name="Hinrichs A.S."/>
            <person name="Holmes I."/>
            <person name="Hoskins R.A."/>
            <person name="Hubisz M.J."/>
            <person name="Hultmark D."/>
            <person name="Huntley M.A."/>
            <person name="Jaffe D.B."/>
            <person name="Jagadeeshan S."/>
            <person name="Jeck W.R."/>
            <person name="Johnson J."/>
            <person name="Jones C.D."/>
            <person name="Jordan W.C."/>
            <person name="Karpen G.H."/>
            <person name="Kataoka E."/>
            <person name="Keightley P.D."/>
            <person name="Kheradpour P."/>
            <person name="Kirkness E.F."/>
            <person name="Koerich L.B."/>
            <person name="Kristiansen K."/>
            <person name="Kudrna D."/>
            <person name="Kulathinal R.J."/>
            <person name="Kumar S."/>
            <person name="Kwok R."/>
            <person name="Lander E."/>
            <person name="Langley C.H."/>
            <person name="Lapoint R."/>
            <person name="Lazzaro B.P."/>
            <person name="Lee S.J."/>
            <person name="Levesque L."/>
            <person name="Li R."/>
            <person name="Lin C.F."/>
            <person name="Lin M.F."/>
            <person name="Lindblad-Toh K."/>
            <person name="Llopart A."/>
            <person name="Long M."/>
            <person name="Low L."/>
            <person name="Lozovsky E."/>
            <person name="Lu J."/>
            <person name="Luo M."/>
            <person name="Machado C.A."/>
            <person name="Makalowski W."/>
            <person name="Marzo M."/>
            <person name="Matsuda M."/>
            <person name="Matzkin L."/>
            <person name="McAllister B."/>
            <person name="McBride C.S."/>
            <person name="McKernan B."/>
            <person name="McKernan K."/>
            <person name="Mendez-Lago M."/>
            <person name="Minx P."/>
            <person name="Mollenhauer M.U."/>
            <person name="Montooth K."/>
            <person name="Mount S.M."/>
            <person name="Mu X."/>
            <person name="Myers E."/>
            <person name="Negre B."/>
            <person name="Newfeld S."/>
            <person name="Nielsen R."/>
            <person name="Noor M.A."/>
            <person name="O'Grady P."/>
            <person name="Pachter L."/>
            <person name="Papaceit M."/>
            <person name="Parisi M.J."/>
            <person name="Parisi M."/>
            <person name="Parts L."/>
            <person name="Pedersen J.S."/>
            <person name="Pesole G."/>
            <person name="Phillippy A.M."/>
            <person name="Ponting C.P."/>
            <person name="Pop M."/>
            <person name="Porcelli D."/>
            <person name="Powell J.R."/>
            <person name="Prohaska S."/>
            <person name="Pruitt K."/>
            <person name="Puig M."/>
            <person name="Quesneville H."/>
            <person name="Ram K.R."/>
            <person name="Rand D."/>
            <person name="Rasmussen M.D."/>
            <person name="Reed L.K."/>
            <person name="Reenan R."/>
            <person name="Reily A."/>
            <person name="Remington K.A."/>
            <person name="Rieger T.T."/>
            <person name="Ritchie M.G."/>
            <person name="Robin C."/>
            <person name="Rogers Y.H."/>
            <person name="Rohde C."/>
            <person name="Rozas J."/>
            <person name="Rubenfield M.J."/>
            <person name="Ruiz A."/>
            <person name="Russo S."/>
            <person name="Salzberg S.L."/>
            <person name="Sanchez-Gracia A."/>
            <person name="Saranga D.J."/>
            <person name="Sato H."/>
            <person name="Schaeffer S.W."/>
            <person name="Schatz M.C."/>
            <person name="Schlenke T."/>
            <person name="Schwartz R."/>
            <person name="Segarra C."/>
            <person name="Singh R.S."/>
            <person name="Sirot L."/>
            <person name="Sirota M."/>
            <person name="Sisneros N.B."/>
            <person name="Smith C.D."/>
            <person name="Smith T.F."/>
            <person name="Spieth J."/>
            <person name="Stage D.E."/>
            <person name="Stark A."/>
            <person name="Stephan W."/>
            <person name="Strausberg R.L."/>
            <person name="Strempel S."/>
            <person name="Sturgill D."/>
            <person name="Sutton G."/>
            <person name="Sutton G.G."/>
            <person name="Tao W."/>
            <person name="Teichmann S."/>
            <person name="Tobari Y.N."/>
            <person name="Tomimura Y."/>
            <person name="Tsolas J.M."/>
            <person name="Valente V.L."/>
            <person name="Venter E."/>
            <person name="Venter J.C."/>
            <person name="Vicario S."/>
            <person name="Vieira F.G."/>
            <person name="Vilella A.J."/>
            <person name="Villasante A."/>
            <person name="Walenz B."/>
            <person name="Wang J."/>
            <person name="Wasserman M."/>
            <person name="Watts T."/>
            <person name="Wilson D."/>
            <person name="Wilson R.K."/>
            <person name="Wing R.A."/>
            <person name="Wolfner M.F."/>
            <person name="Wong A."/>
            <person name="Wong G.K."/>
            <person name="Wu C.I."/>
            <person name="Wu G."/>
            <person name="Yamamoto D."/>
            <person name="Yang H.P."/>
            <person name="Yang S.P."/>
            <person name="Yorke J.A."/>
            <person name="Yoshida K."/>
            <person name="Zdobnov E."/>
            <person name="Zhang P."/>
            <person name="Zhang Y."/>
            <person name="Zimin A.V."/>
            <person name="Baldwin J."/>
            <person name="Abdouelleil A."/>
            <person name="Abdulkadir J."/>
            <person name="Abebe A."/>
            <person name="Abera B."/>
            <person name="Abreu J."/>
            <person name="Acer S.C."/>
            <person name="Aftuck L."/>
            <person name="Alexander A."/>
            <person name="An P."/>
            <person name="Anderson E."/>
            <person name="Anderson S."/>
            <person name="Arachi H."/>
            <person name="Azer M."/>
            <person name="Bachantsang P."/>
            <person name="Barry A."/>
            <person name="Bayul T."/>
            <person name="Berlin A."/>
            <person name="Bessette D."/>
            <person name="Bloom T."/>
            <person name="Blye J."/>
            <person name="Boguslavskiy L."/>
            <person name="Bonnet C."/>
            <person name="Boukhgalter B."/>
            <person name="Bourzgui I."/>
            <person name="Brown A."/>
            <person name="Cahill P."/>
            <person name="Channer S."/>
            <person name="Cheshatsang Y."/>
            <person name="Chuda L."/>
            <person name="Citroen M."/>
            <person name="Collymore A."/>
            <person name="Cooke P."/>
            <person name="Costello M."/>
            <person name="D'Aco K."/>
            <person name="Daza R."/>
            <person name="De Haan G."/>
            <person name="DeGray S."/>
            <person name="DeMaso C."/>
            <person name="Dhargay N."/>
            <person name="Dooley K."/>
            <person name="Dooley E."/>
            <person name="Doricent M."/>
            <person name="Dorje P."/>
            <person name="Dorjee K."/>
            <person name="Dupes A."/>
            <person name="Elong R."/>
            <person name="Falk J."/>
            <person name="Farina A."/>
            <person name="Faro S."/>
            <person name="Ferguson D."/>
            <person name="Fisher S."/>
            <person name="Foley C.D."/>
            <person name="Franke A."/>
            <person name="Friedrich D."/>
            <person name="Gadbois L."/>
            <person name="Gearin G."/>
            <person name="Gearin C.R."/>
            <person name="Giannoukos G."/>
            <person name="Goode T."/>
            <person name="Graham J."/>
            <person name="Grandbois E."/>
            <person name="Grewal S."/>
            <person name="Gyaltsen K."/>
            <person name="Hafez N."/>
            <person name="Hagos B."/>
            <person name="Hall J."/>
            <person name="Henson C."/>
            <person name="Hollinger A."/>
            <person name="Honan T."/>
            <person name="Huard M.D."/>
            <person name="Hughes L."/>
            <person name="Hurhula B."/>
            <person name="Husby M.E."/>
            <person name="Kamat A."/>
            <person name="Kanga B."/>
            <person name="Kashin S."/>
            <person name="Khazanovich D."/>
            <person name="Kisner P."/>
            <person name="Lance K."/>
            <person name="Lara M."/>
            <person name="Lee W."/>
            <person name="Lennon N."/>
            <person name="Letendre F."/>
            <person name="LeVine R."/>
            <person name="Lipovsky A."/>
            <person name="Liu X."/>
            <person name="Liu J."/>
            <person name="Liu S."/>
            <person name="Lokyitsang T."/>
            <person name="Lokyitsang Y."/>
            <person name="Lubonja R."/>
            <person name="Lui A."/>
            <person name="MacDonald P."/>
            <person name="Magnisalis V."/>
            <person name="Maru K."/>
            <person name="Matthews C."/>
            <person name="McCusker W."/>
            <person name="McDonough S."/>
            <person name="Mehta T."/>
            <person name="Meldrim J."/>
            <person name="Meneus L."/>
            <person name="Mihai O."/>
            <person name="Mihalev A."/>
            <person name="Mihova T."/>
            <person name="Mittelman R."/>
            <person name="Mlenga V."/>
            <person name="Montmayeur A."/>
            <person name="Mulrain L."/>
            <person name="Navidi A."/>
            <person name="Naylor J."/>
            <person name="Negash T."/>
            <person name="Nguyen T."/>
            <person name="Nguyen N."/>
            <person name="Nicol R."/>
            <person name="Norbu C."/>
            <person name="Norbu N."/>
            <person name="Novod N."/>
            <person name="O'Neill B."/>
            <person name="Osman S."/>
            <person name="Markiewicz E."/>
            <person name="Oyono O.L."/>
            <person name="Patti C."/>
            <person name="Phunkhang P."/>
            <person name="Pierre F."/>
            <person name="Priest M."/>
            <person name="Raghuraman S."/>
            <person name="Rege F."/>
            <person name="Reyes R."/>
            <person name="Rise C."/>
            <person name="Rogov P."/>
            <person name="Ross K."/>
            <person name="Ryan E."/>
            <person name="Settipalli S."/>
            <person name="Shea T."/>
            <person name="Sherpa N."/>
            <person name="Shi L."/>
            <person name="Shih D."/>
            <person name="Sparrow T."/>
            <person name="Spaulding J."/>
            <person name="Stalker J."/>
            <person name="Stange-Thomann N."/>
            <person name="Stavropoulos S."/>
            <person name="Stone C."/>
            <person name="Strader C."/>
            <person name="Tesfaye S."/>
            <person name="Thomson T."/>
            <person name="Thoulutsang Y."/>
            <person name="Thoulutsang D."/>
            <person name="Topham K."/>
            <person name="Topping I."/>
            <person name="Tsamla T."/>
            <person name="Vassiliev H."/>
            <person name="Vo A."/>
            <person name="Wangchuk T."/>
            <person name="Wangdi T."/>
            <person name="Weiand M."/>
            <person name="Wilkinson J."/>
            <person name="Wilson A."/>
            <person name="Yadav S."/>
            <person name="Young G."/>
            <person name="Yu Q."/>
            <person name="Zembek L."/>
            <person name="Zhong D."/>
            <person name="Zimmer A."/>
            <person name="Zwirko Z."/>
            <person name="Jaffe D.B."/>
            <person name="Alvarez P."/>
            <person name="Brockman W."/>
            <person name="Butler J."/>
            <person name="Chin C."/>
            <person name="Gnerre S."/>
            <person name="Grabherr M."/>
            <person name="Kleber M."/>
            <person name="Mauceli E."/>
            <person name="MacCallum I."/>
        </authorList>
    </citation>
    <scope>NUCLEOTIDE SEQUENCE [LARGE SCALE GENOMIC DNA]</scope>
    <source>
        <strain evidence="4">Tucson 14024-0371.13</strain>
    </source>
</reference>
<dbReference type="KEGG" id="dan:6497460"/>
<dbReference type="GeneID" id="6497460"/>
<dbReference type="InParanoid" id="B3MPF6"/>
<feature type="chain" id="PRO_5002793660" description="DUF753 domain-containing protein" evidence="2">
    <location>
        <begin position="22"/>
        <end position="252"/>
    </location>
</feature>
<dbReference type="AlphaFoldDB" id="B3MPF6"/>
<feature type="region of interest" description="Disordered" evidence="1">
    <location>
        <begin position="44"/>
        <end position="163"/>
    </location>
</feature>
<protein>
    <recommendedName>
        <fullName evidence="5">DUF753 domain-containing protein</fullName>
    </recommendedName>
</protein>
<keyword evidence="2" id="KW-0732">Signal</keyword>
<dbReference type="OMA" id="GTEITNR"/>
<keyword evidence="4" id="KW-1185">Reference proteome</keyword>
<dbReference type="PhylomeDB" id="B3MPF6"/>
<gene>
    <name evidence="3" type="primary">Dana\GF14638</name>
    <name evidence="3" type="synonym">dana_GLEANR_15401</name>
    <name evidence="3" type="ORF">GF14638</name>
</gene>
<feature type="signal peptide" evidence="2">
    <location>
        <begin position="1"/>
        <end position="21"/>
    </location>
</feature>
<dbReference type="PROSITE" id="PS51257">
    <property type="entry name" value="PROKAR_LIPOPROTEIN"/>
    <property type="match status" value="1"/>
</dbReference>
<evidence type="ECO:0000256" key="2">
    <source>
        <dbReference type="SAM" id="SignalP"/>
    </source>
</evidence>
<feature type="compositionally biased region" description="Pro residues" evidence="1">
    <location>
        <begin position="66"/>
        <end position="77"/>
    </location>
</feature>
<evidence type="ECO:0000313" key="4">
    <source>
        <dbReference type="Proteomes" id="UP000007801"/>
    </source>
</evidence>